<accession>A0A8J8NF24</accession>
<proteinExistence type="predicted"/>
<name>A0A8J8NF24_HALGN</name>
<reference evidence="1" key="1">
    <citation type="submission" date="2019-06" db="EMBL/GenBank/DDBJ databases">
        <authorList>
            <person name="Zheng W."/>
        </authorList>
    </citation>
    <scope>NUCLEOTIDE SEQUENCE</scope>
    <source>
        <strain evidence="1">QDHG01</strain>
    </source>
</reference>
<organism evidence="1 2">
    <name type="scientific">Halteria grandinella</name>
    <dbReference type="NCBI Taxonomy" id="5974"/>
    <lineage>
        <taxon>Eukaryota</taxon>
        <taxon>Sar</taxon>
        <taxon>Alveolata</taxon>
        <taxon>Ciliophora</taxon>
        <taxon>Intramacronucleata</taxon>
        <taxon>Spirotrichea</taxon>
        <taxon>Stichotrichia</taxon>
        <taxon>Sporadotrichida</taxon>
        <taxon>Halteriidae</taxon>
        <taxon>Halteria</taxon>
    </lineage>
</organism>
<comment type="caution">
    <text evidence="1">The sequence shown here is derived from an EMBL/GenBank/DDBJ whole genome shotgun (WGS) entry which is preliminary data.</text>
</comment>
<dbReference type="AlphaFoldDB" id="A0A8J8NF24"/>
<sequence length="80" mass="9309">MDYLTQLDCKKIIVKASYQLQAQLKEFFNQQSKAIKFISFTDTILSTTSTQQVEWAFKYLDSKSLNKVVHIQLNSRIQSS</sequence>
<gene>
    <name evidence="1" type="ORF">FGO68_gene9108</name>
</gene>
<evidence type="ECO:0000313" key="2">
    <source>
        <dbReference type="Proteomes" id="UP000785679"/>
    </source>
</evidence>
<evidence type="ECO:0000313" key="1">
    <source>
        <dbReference type="EMBL" id="TNV73838.1"/>
    </source>
</evidence>
<dbReference type="Proteomes" id="UP000785679">
    <property type="component" value="Unassembled WGS sequence"/>
</dbReference>
<protein>
    <submittedName>
        <fullName evidence="1">Uncharacterized protein</fullName>
    </submittedName>
</protein>
<dbReference type="EMBL" id="RRYP01017987">
    <property type="protein sequence ID" value="TNV73838.1"/>
    <property type="molecule type" value="Genomic_DNA"/>
</dbReference>
<keyword evidence="2" id="KW-1185">Reference proteome</keyword>